<comment type="similarity">
    <text evidence="2">Belongs to the RseB family.</text>
</comment>
<feature type="domain" description="MucB/RseB N-terminal" evidence="5">
    <location>
        <begin position="10"/>
        <end position="157"/>
    </location>
</feature>
<dbReference type="InterPro" id="IPR005588">
    <property type="entry name" value="MucB_RseB"/>
</dbReference>
<dbReference type="Pfam" id="PF17188">
    <property type="entry name" value="MucB_RseB_C"/>
    <property type="match status" value="1"/>
</dbReference>
<keyword evidence="4" id="KW-0574">Periplasm</keyword>
<dbReference type="GO" id="GO:0045152">
    <property type="term" value="F:antisigma factor binding"/>
    <property type="evidence" value="ECO:0007669"/>
    <property type="project" value="TreeGrafter"/>
</dbReference>
<dbReference type="AlphaFoldDB" id="A0A220VBU6"/>
<dbReference type="GO" id="GO:0032885">
    <property type="term" value="P:regulation of polysaccharide biosynthetic process"/>
    <property type="evidence" value="ECO:0007669"/>
    <property type="project" value="TreeGrafter"/>
</dbReference>
<dbReference type="PANTHER" id="PTHR38782">
    <property type="match status" value="1"/>
</dbReference>
<evidence type="ECO:0000256" key="2">
    <source>
        <dbReference type="ARBA" id="ARBA00008150"/>
    </source>
</evidence>
<dbReference type="InterPro" id="IPR038484">
    <property type="entry name" value="MucB/RseB_C_sf"/>
</dbReference>
<evidence type="ECO:0008006" key="9">
    <source>
        <dbReference type="Google" id="ProtNLM"/>
    </source>
</evidence>
<feature type="domain" description="MucB/RseB C-terminal" evidence="6">
    <location>
        <begin position="176"/>
        <end position="272"/>
    </location>
</feature>
<proteinExistence type="inferred from homology"/>
<evidence type="ECO:0000256" key="1">
    <source>
        <dbReference type="ARBA" id="ARBA00004418"/>
    </source>
</evidence>
<organism evidence="7 8">
    <name type="scientific">Paraphotobacterium marinum</name>
    <dbReference type="NCBI Taxonomy" id="1755811"/>
    <lineage>
        <taxon>Bacteria</taxon>
        <taxon>Pseudomonadati</taxon>
        <taxon>Pseudomonadota</taxon>
        <taxon>Gammaproteobacteria</taxon>
        <taxon>Vibrionales</taxon>
        <taxon>Vibrionaceae</taxon>
        <taxon>Paraphotobacterium</taxon>
    </lineage>
</organism>
<dbReference type="EMBL" id="CP022355">
    <property type="protein sequence ID" value="ASK77868.1"/>
    <property type="molecule type" value="Genomic_DNA"/>
</dbReference>
<comment type="subcellular location">
    <subcellularLocation>
        <location evidence="1">Periplasm</location>
    </subcellularLocation>
</comment>
<dbReference type="InterPro" id="IPR033436">
    <property type="entry name" value="MucB/RseB_C"/>
</dbReference>
<evidence type="ECO:0000259" key="6">
    <source>
        <dbReference type="Pfam" id="PF17188"/>
    </source>
</evidence>
<protein>
    <recommendedName>
        <fullName evidence="9">Sigma-E factor regulatory protein RseB</fullName>
    </recommendedName>
</protein>
<dbReference type="InterPro" id="IPR033434">
    <property type="entry name" value="MucB/RseB_N"/>
</dbReference>
<evidence type="ECO:0000259" key="5">
    <source>
        <dbReference type="Pfam" id="PF03888"/>
    </source>
</evidence>
<dbReference type="GO" id="GO:0030288">
    <property type="term" value="C:outer membrane-bounded periplasmic space"/>
    <property type="evidence" value="ECO:0007669"/>
    <property type="project" value="TreeGrafter"/>
</dbReference>
<dbReference type="Proteomes" id="UP000242175">
    <property type="component" value="Chromosome large"/>
</dbReference>
<dbReference type="Gene3D" id="3.30.200.100">
    <property type="entry name" value="MucB/RseB, C-terminal domain"/>
    <property type="match status" value="1"/>
</dbReference>
<keyword evidence="3" id="KW-0732">Signal</keyword>
<evidence type="ECO:0000313" key="8">
    <source>
        <dbReference type="Proteomes" id="UP000242175"/>
    </source>
</evidence>
<evidence type="ECO:0000313" key="7">
    <source>
        <dbReference type="EMBL" id="ASK77868.1"/>
    </source>
</evidence>
<evidence type="ECO:0000256" key="4">
    <source>
        <dbReference type="ARBA" id="ARBA00022764"/>
    </source>
</evidence>
<keyword evidence="8" id="KW-1185">Reference proteome</keyword>
<dbReference type="Gene3D" id="2.50.20.10">
    <property type="entry name" value="Lipoprotein localisation LolA/LolB/LppX"/>
    <property type="match status" value="1"/>
</dbReference>
<name>A0A220VBU6_9GAMM</name>
<accession>A0A220VBU6</accession>
<dbReference type="OrthoDB" id="7067274at2"/>
<dbReference type="Pfam" id="PF03888">
    <property type="entry name" value="MucB_RseB"/>
    <property type="match status" value="1"/>
</dbReference>
<dbReference type="KEGG" id="pmai:CF386_01770"/>
<gene>
    <name evidence="7" type="ORF">CF386_01770</name>
</gene>
<dbReference type="PANTHER" id="PTHR38782:SF1">
    <property type="entry name" value="SIGMA-E FACTOR REGULATORY PROTEIN RSEB"/>
    <property type="match status" value="1"/>
</dbReference>
<reference evidence="7 8" key="1">
    <citation type="journal article" date="2016" name="Int. J. Syst. Evol. Microbiol.">
        <title>Paraphotobacterium marinum gen. nov., sp. nov., a member of the family Vibrionaceae, isolated from surface seawater.</title>
        <authorList>
            <person name="Huang Z."/>
            <person name="Dong C."/>
            <person name="Shao Z."/>
        </authorList>
    </citation>
    <scope>NUCLEOTIDE SEQUENCE [LARGE SCALE GENOMIC DNA]</scope>
    <source>
        <strain evidence="7 8">NSCS20N07D</strain>
    </source>
</reference>
<sequence>MDYVYYSPVHGIIPLRYEHLTKNNKEVDSLSFLSTDTSIRKIINHDNEQEYFFWDAKHNYKTNYKPFRLFIPPFNKGSYKTLLENYNIEFIRTGIEANRKCSVYKISSKYNNTYSYLIWVDSKSRLILRANLINSRNLLLEEFRVLSSTILPPSDNDNENDKKLLVNEVNSEKYNSESFDWHSNWIPQGFQKFNSTEYKLKLNGKKVQVKMYTDHLFYFSIYFTHGESTQNVENRVVKLGPQIMESKNLNGNLVTVIGSLPLKTINKILKNVSSESTN</sequence>
<evidence type="ECO:0000256" key="3">
    <source>
        <dbReference type="ARBA" id="ARBA00022729"/>
    </source>
</evidence>